<keyword evidence="5" id="KW-1185">Reference proteome</keyword>
<dbReference type="InterPro" id="IPR001964">
    <property type="entry name" value="Luteo_VPG"/>
</dbReference>
<feature type="compositionally biased region" description="Basic and acidic residues" evidence="3">
    <location>
        <begin position="171"/>
        <end position="181"/>
    </location>
</feature>
<evidence type="ECO:0000313" key="4">
    <source>
        <dbReference type="EMBL" id="UYP38766.1"/>
    </source>
</evidence>
<evidence type="ECO:0000256" key="1">
    <source>
        <dbReference type="ARBA" id="ARBA00022448"/>
    </source>
</evidence>
<reference evidence="4" key="1">
    <citation type="journal article" date="2022" name="Arch. Virol.">
        <title>Complete genome sequence of a novel polerovirus infecting chickpea (Cicer arietinum L.).</title>
        <authorList>
            <person name="Chiquito-Almanza E."/>
            <person name="Acosta-Gallegos J.A."/>
            <person name="Anaya-Lopez J.L."/>
        </authorList>
    </citation>
    <scope>NUCLEOTIDE SEQUENCE</scope>
    <source>
        <strain evidence="4">GIRD</strain>
    </source>
</reference>
<dbReference type="GO" id="GO:0046740">
    <property type="term" value="P:transport of virus in host, cell to cell"/>
    <property type="evidence" value="ECO:0007669"/>
    <property type="project" value="UniProtKB-KW"/>
</dbReference>
<evidence type="ECO:0000256" key="2">
    <source>
        <dbReference type="ARBA" id="ARBA00023031"/>
    </source>
</evidence>
<dbReference type="Proteomes" id="UP001251544">
    <property type="component" value="Segment"/>
</dbReference>
<feature type="compositionally biased region" description="Polar residues" evidence="3">
    <location>
        <begin position="153"/>
        <end position="170"/>
    </location>
</feature>
<evidence type="ECO:0000256" key="3">
    <source>
        <dbReference type="SAM" id="MobiDB-lite"/>
    </source>
</evidence>
<proteinExistence type="predicted"/>
<accession>A0AAE9T993</accession>
<dbReference type="EMBL" id="ON555767">
    <property type="protein sequence ID" value="UYP38766.1"/>
    <property type="molecule type" value="Genomic_RNA"/>
</dbReference>
<keyword evidence="1" id="KW-0813">Transport</keyword>
<name>A0AAE9T993_9VIRU</name>
<protein>
    <submittedName>
        <fullName evidence="4">Movement protein</fullName>
    </submittedName>
</protein>
<sequence>MGGKGEIGNLAGLLQGATQWLWSKPLGQHLAEEDDDDEVVGLIEEQEDHEQESLAKHSCFQRTTSREVPVEQSRSGRLWQTAQLSVLEYSRPTMSTRSQMFSFSSSQRPLPPPRVPSLMNLTPIAKTRAYSPQSTNLVLPRMDNARLLPALSMDSNGTTLPRTNSASSTKGMDRPRSRDRSGSLSKC</sequence>
<dbReference type="Pfam" id="PF01659">
    <property type="entry name" value="Luteo_Vpg"/>
    <property type="match status" value="1"/>
</dbReference>
<dbReference type="PRINTS" id="PR00912">
    <property type="entry name" value="LVIRUSORF5"/>
</dbReference>
<keyword evidence="2" id="KW-0916">Viral movement protein</keyword>
<evidence type="ECO:0000313" key="5">
    <source>
        <dbReference type="Proteomes" id="UP001251544"/>
    </source>
</evidence>
<organism evidence="4 5">
    <name type="scientific">Chickpea leafroll virus</name>
    <dbReference type="NCBI Taxonomy" id="2989852"/>
    <lineage>
        <taxon>Viruses</taxon>
        <taxon>Riboviria</taxon>
        <taxon>Orthornavirae</taxon>
        <taxon>Pisuviricota</taxon>
        <taxon>Pisoniviricetes</taxon>
        <taxon>Sobelivirales</taxon>
        <taxon>Solemoviridae</taxon>
        <taxon>Polerovirus</taxon>
        <taxon>Polerovirus CPLRV</taxon>
    </lineage>
</organism>
<gene>
    <name evidence="4" type="primary">MP</name>
</gene>
<feature type="region of interest" description="Disordered" evidence="3">
    <location>
        <begin position="149"/>
        <end position="187"/>
    </location>
</feature>